<dbReference type="PANTHER" id="PTHR43312:SF1">
    <property type="entry name" value="NADP-DEPENDENT OXIDOREDUCTASE DOMAIN-CONTAINING PROTEIN"/>
    <property type="match status" value="1"/>
</dbReference>
<evidence type="ECO:0000259" key="1">
    <source>
        <dbReference type="Pfam" id="PF00248"/>
    </source>
</evidence>
<comment type="caution">
    <text evidence="2">The sequence shown here is derived from an EMBL/GenBank/DDBJ whole genome shotgun (WGS) entry which is preliminary data.</text>
</comment>
<keyword evidence="3" id="KW-1185">Reference proteome</keyword>
<sequence length="319" mass="36271">MASETKIGLGLAAIGRPDYINIRSNTNIDKSINAFKNNAFKVLDEAYNLGIRDFDVAPSYGLGEQFLLEWNNSRNHKDVSLSTKFGYTYVANWEIGFKGKHEIKEHSLSKLNEQWAISRAFIPSLDTYQIHSATLESGVLTNTGVLSRLFELKQKHQLKIGITSSGTEQIKIIEEARKVAFDGKDLFDSYQVTFNIFEQSCYKVLKQLLSKNKAVIIKEALANGRVFRNGQFKNYQNIYDYLEALATKYNVGIDAIALRFVMDALKPTIVLSGASLTDHLKQNIMAMGFELHADEIYQLKSFAVLPQNYWQERSNLEWN</sequence>
<feature type="domain" description="NADP-dependent oxidoreductase" evidence="1">
    <location>
        <begin position="36"/>
        <end position="302"/>
    </location>
</feature>
<dbReference type="InterPro" id="IPR053135">
    <property type="entry name" value="AKR2_Oxidoreductase"/>
</dbReference>
<gene>
    <name evidence="2" type="ORF">KCG49_12175</name>
</gene>
<evidence type="ECO:0000313" key="2">
    <source>
        <dbReference type="EMBL" id="MBV7269946.1"/>
    </source>
</evidence>
<dbReference type="AlphaFoldDB" id="A0A9X1FA87"/>
<dbReference type="PANTHER" id="PTHR43312">
    <property type="entry name" value="D-THREO-ALDOSE 1-DEHYDROGENASE"/>
    <property type="match status" value="1"/>
</dbReference>
<name>A0A9X1FA87_9FLAO</name>
<organism evidence="2 3">
    <name type="scientific">Winogradskyella luteola</name>
    <dbReference type="NCBI Taxonomy" id="2828330"/>
    <lineage>
        <taxon>Bacteria</taxon>
        <taxon>Pseudomonadati</taxon>
        <taxon>Bacteroidota</taxon>
        <taxon>Flavobacteriia</taxon>
        <taxon>Flavobacteriales</taxon>
        <taxon>Flavobacteriaceae</taxon>
        <taxon>Winogradskyella</taxon>
    </lineage>
</organism>
<dbReference type="Proteomes" id="UP001138894">
    <property type="component" value="Unassembled WGS sequence"/>
</dbReference>
<evidence type="ECO:0000313" key="3">
    <source>
        <dbReference type="Proteomes" id="UP001138894"/>
    </source>
</evidence>
<protein>
    <submittedName>
        <fullName evidence="2">Aldo/keto reductase</fullName>
    </submittedName>
</protein>
<dbReference type="EMBL" id="JAGSPD010000009">
    <property type="protein sequence ID" value="MBV7269946.1"/>
    <property type="molecule type" value="Genomic_DNA"/>
</dbReference>
<dbReference type="RefSeq" id="WP_218546844.1">
    <property type="nucleotide sequence ID" value="NZ_JAGSPD010000009.1"/>
</dbReference>
<accession>A0A9X1FA87</accession>
<proteinExistence type="predicted"/>
<reference evidence="2" key="1">
    <citation type="submission" date="2021-04" db="EMBL/GenBank/DDBJ databases">
        <authorList>
            <person name="Pira H."/>
            <person name="Risdian C."/>
            <person name="Wink J."/>
        </authorList>
    </citation>
    <scope>NUCLEOTIDE SEQUENCE</scope>
    <source>
        <strain evidence="2">WHY3</strain>
    </source>
</reference>
<dbReference type="InterPro" id="IPR023210">
    <property type="entry name" value="NADP_OxRdtase_dom"/>
</dbReference>
<dbReference type="Pfam" id="PF00248">
    <property type="entry name" value="Aldo_ket_red"/>
    <property type="match status" value="1"/>
</dbReference>